<dbReference type="OrthoDB" id="5102922at2759"/>
<feature type="compositionally biased region" description="Basic and acidic residues" evidence="1">
    <location>
        <begin position="1"/>
        <end position="26"/>
    </location>
</feature>
<gene>
    <name evidence="2" type="ORF">FLONG3_6425</name>
</gene>
<sequence>MEARVNDTKKQLFEAGKKAQKAKDGAKAAFQEEPSKEENQSFRQWVEMNYPELSADYQVYEAAVAAYSGALHAYSSSQGIEWQKKKQQKHNEKMRGNDEFEKVFIIILPEDGEE</sequence>
<feature type="region of interest" description="Disordered" evidence="1">
    <location>
        <begin position="1"/>
        <end position="40"/>
    </location>
</feature>
<evidence type="ECO:0000313" key="3">
    <source>
        <dbReference type="Proteomes" id="UP000266234"/>
    </source>
</evidence>
<accession>A0A395SLX9</accession>
<organism evidence="2 3">
    <name type="scientific">Fusarium longipes</name>
    <dbReference type="NCBI Taxonomy" id="694270"/>
    <lineage>
        <taxon>Eukaryota</taxon>
        <taxon>Fungi</taxon>
        <taxon>Dikarya</taxon>
        <taxon>Ascomycota</taxon>
        <taxon>Pezizomycotina</taxon>
        <taxon>Sordariomycetes</taxon>
        <taxon>Hypocreomycetidae</taxon>
        <taxon>Hypocreales</taxon>
        <taxon>Nectriaceae</taxon>
        <taxon>Fusarium</taxon>
    </lineage>
</organism>
<name>A0A395SLX9_9HYPO</name>
<evidence type="ECO:0000256" key="1">
    <source>
        <dbReference type="SAM" id="MobiDB-lite"/>
    </source>
</evidence>
<evidence type="ECO:0000313" key="2">
    <source>
        <dbReference type="EMBL" id="RGP73109.1"/>
    </source>
</evidence>
<protein>
    <submittedName>
        <fullName evidence="2">Uncharacterized protein</fullName>
    </submittedName>
</protein>
<dbReference type="Proteomes" id="UP000266234">
    <property type="component" value="Unassembled WGS sequence"/>
</dbReference>
<proteinExistence type="predicted"/>
<reference evidence="2 3" key="1">
    <citation type="journal article" date="2018" name="PLoS Pathog.">
        <title>Evolution of structural diversity of trichothecenes, a family of toxins produced by plant pathogenic and entomopathogenic fungi.</title>
        <authorList>
            <person name="Proctor R.H."/>
            <person name="McCormick S.P."/>
            <person name="Kim H.S."/>
            <person name="Cardoza R.E."/>
            <person name="Stanley A.M."/>
            <person name="Lindo L."/>
            <person name="Kelly A."/>
            <person name="Brown D.W."/>
            <person name="Lee T."/>
            <person name="Vaughan M.M."/>
            <person name="Alexander N.J."/>
            <person name="Busman M."/>
            <person name="Gutierrez S."/>
        </authorList>
    </citation>
    <scope>NUCLEOTIDE SEQUENCE [LARGE SCALE GENOMIC DNA]</scope>
    <source>
        <strain evidence="2 3">NRRL 20695</strain>
    </source>
</reference>
<keyword evidence="3" id="KW-1185">Reference proteome</keyword>
<dbReference type="EMBL" id="PXOG01000144">
    <property type="protein sequence ID" value="RGP73109.1"/>
    <property type="molecule type" value="Genomic_DNA"/>
</dbReference>
<dbReference type="AlphaFoldDB" id="A0A395SLX9"/>
<comment type="caution">
    <text evidence="2">The sequence shown here is derived from an EMBL/GenBank/DDBJ whole genome shotgun (WGS) entry which is preliminary data.</text>
</comment>